<dbReference type="PANTHER" id="PTHR11702:SF31">
    <property type="entry name" value="MITOCHONDRIAL RIBOSOME-ASSOCIATED GTPASE 2"/>
    <property type="match status" value="1"/>
</dbReference>
<feature type="region of interest" description="Disordered" evidence="9">
    <location>
        <begin position="364"/>
        <end position="384"/>
    </location>
</feature>
<organism evidence="12 13">
    <name type="scientific">Neisseria animalis</name>
    <dbReference type="NCBI Taxonomy" id="492"/>
    <lineage>
        <taxon>Bacteria</taxon>
        <taxon>Pseudomonadati</taxon>
        <taxon>Pseudomonadota</taxon>
        <taxon>Betaproteobacteria</taxon>
        <taxon>Neisseriales</taxon>
        <taxon>Neisseriaceae</taxon>
        <taxon>Neisseria</taxon>
    </lineage>
</organism>
<dbReference type="InterPro" id="IPR014100">
    <property type="entry name" value="GTP-bd_Obg/CgtA"/>
</dbReference>
<dbReference type="Gene3D" id="3.40.50.300">
    <property type="entry name" value="P-loop containing nucleotide triphosphate hydrolases"/>
    <property type="match status" value="1"/>
</dbReference>
<keyword evidence="13" id="KW-1185">Reference proteome</keyword>
<evidence type="ECO:0000256" key="3">
    <source>
        <dbReference type="ARBA" id="ARBA00022723"/>
    </source>
</evidence>
<proteinExistence type="inferred from homology"/>
<feature type="binding site" evidence="8">
    <location>
        <position position="173"/>
    </location>
    <ligand>
        <name>Mg(2+)</name>
        <dbReference type="ChEBI" id="CHEBI:18420"/>
    </ligand>
</feature>
<dbReference type="InterPro" id="IPR006074">
    <property type="entry name" value="GTP1-OBG_CS"/>
</dbReference>
<dbReference type="RefSeq" id="WP_123795203.1">
    <property type="nucleotide sequence ID" value="NZ_CP031699.1"/>
</dbReference>
<dbReference type="PROSITE" id="PS00905">
    <property type="entry name" value="GTP1_OBG"/>
    <property type="match status" value="1"/>
</dbReference>
<dbReference type="FunFam" id="2.70.210.12:FF:000001">
    <property type="entry name" value="GTPase Obg"/>
    <property type="match status" value="1"/>
</dbReference>
<dbReference type="GO" id="GO:0003924">
    <property type="term" value="F:GTPase activity"/>
    <property type="evidence" value="ECO:0007669"/>
    <property type="project" value="UniProtKB-UniRule"/>
</dbReference>
<dbReference type="NCBIfam" id="TIGR02729">
    <property type="entry name" value="Obg_CgtA"/>
    <property type="match status" value="1"/>
</dbReference>
<feature type="domain" description="Obg" evidence="11">
    <location>
        <begin position="1"/>
        <end position="159"/>
    </location>
</feature>
<evidence type="ECO:0000259" key="11">
    <source>
        <dbReference type="PROSITE" id="PS51883"/>
    </source>
</evidence>
<dbReference type="SUPFAM" id="SSF82051">
    <property type="entry name" value="Obg GTP-binding protein N-terminal domain"/>
    <property type="match status" value="1"/>
</dbReference>
<dbReference type="GO" id="GO:0000287">
    <property type="term" value="F:magnesium ion binding"/>
    <property type="evidence" value="ECO:0007669"/>
    <property type="project" value="InterPro"/>
</dbReference>
<dbReference type="PROSITE" id="PS51883">
    <property type="entry name" value="OBG"/>
    <property type="match status" value="1"/>
</dbReference>
<dbReference type="InterPro" id="IPR027417">
    <property type="entry name" value="P-loop_NTPase"/>
</dbReference>
<dbReference type="InterPro" id="IPR045086">
    <property type="entry name" value="OBG_GTPase"/>
</dbReference>
<dbReference type="GO" id="GO:0005525">
    <property type="term" value="F:GTP binding"/>
    <property type="evidence" value="ECO:0007669"/>
    <property type="project" value="UniProtKB-UniRule"/>
</dbReference>
<dbReference type="NCBIfam" id="NF008955">
    <property type="entry name" value="PRK12297.1"/>
    <property type="match status" value="1"/>
</dbReference>
<evidence type="ECO:0000313" key="13">
    <source>
        <dbReference type="Proteomes" id="UP000325536"/>
    </source>
</evidence>
<keyword evidence="6 8" id="KW-0460">Magnesium</keyword>
<protein>
    <recommendedName>
        <fullName evidence="8">GTPase Obg</fullName>
        <ecNumber evidence="8">3.6.5.-</ecNumber>
    </recommendedName>
    <alternativeName>
        <fullName evidence="8">GTP-binding protein Obg</fullName>
    </alternativeName>
</protein>
<reference evidence="12 13" key="1">
    <citation type="submission" date="2018-08" db="EMBL/GenBank/DDBJ databases">
        <title>Neisseria animalis ATCC 49930 complete genome.</title>
        <authorList>
            <person name="Veseli I.A."/>
            <person name="Mascarenhas dos Santos A.C."/>
            <person name="Buttler R."/>
            <person name="Pombert J.-F."/>
        </authorList>
    </citation>
    <scope>NUCLEOTIDE SEQUENCE [LARGE SCALE GENOMIC DNA]</scope>
    <source>
        <strain evidence="12 13">ATCC 49930</strain>
    </source>
</reference>
<dbReference type="PROSITE" id="PS51710">
    <property type="entry name" value="G_OBG"/>
    <property type="match status" value="1"/>
</dbReference>
<evidence type="ECO:0000256" key="8">
    <source>
        <dbReference type="HAMAP-Rule" id="MF_01454"/>
    </source>
</evidence>
<evidence type="ECO:0000256" key="9">
    <source>
        <dbReference type="SAM" id="MobiDB-lite"/>
    </source>
</evidence>
<dbReference type="Proteomes" id="UP000325536">
    <property type="component" value="Chromosome"/>
</dbReference>
<evidence type="ECO:0000313" key="12">
    <source>
        <dbReference type="EMBL" id="QEY24021.1"/>
    </source>
</evidence>
<evidence type="ECO:0000256" key="1">
    <source>
        <dbReference type="ARBA" id="ARBA00007699"/>
    </source>
</evidence>
<feature type="domain" description="OBG-type G" evidence="10">
    <location>
        <begin position="160"/>
        <end position="348"/>
    </location>
</feature>
<gene>
    <name evidence="12" type="primary">obgE</name>
    <name evidence="8" type="synonym">obg</name>
    <name evidence="12" type="ORF">D0T90_05525</name>
</gene>
<dbReference type="PIRSF" id="PIRSF002401">
    <property type="entry name" value="GTP_bd_Obg/CgtA"/>
    <property type="match status" value="1"/>
</dbReference>
<evidence type="ECO:0000259" key="10">
    <source>
        <dbReference type="PROSITE" id="PS51710"/>
    </source>
</evidence>
<dbReference type="Pfam" id="PF01926">
    <property type="entry name" value="MMR_HSR1"/>
    <property type="match status" value="1"/>
</dbReference>
<evidence type="ECO:0000256" key="2">
    <source>
        <dbReference type="ARBA" id="ARBA00022490"/>
    </source>
</evidence>
<dbReference type="InterPro" id="IPR036726">
    <property type="entry name" value="GTP1_OBG_dom_sf"/>
</dbReference>
<dbReference type="Gene3D" id="2.70.210.12">
    <property type="entry name" value="GTP1/OBG domain"/>
    <property type="match status" value="1"/>
</dbReference>
<feature type="binding site" evidence="8">
    <location>
        <position position="193"/>
    </location>
    <ligand>
        <name>Mg(2+)</name>
        <dbReference type="ChEBI" id="CHEBI:18420"/>
    </ligand>
</feature>
<keyword evidence="4 8" id="KW-0547">Nucleotide-binding</keyword>
<dbReference type="InterPro" id="IPR006073">
    <property type="entry name" value="GTP-bd"/>
</dbReference>
<feature type="binding site" evidence="8">
    <location>
        <begin position="191"/>
        <end position="195"/>
    </location>
    <ligand>
        <name>GTP</name>
        <dbReference type="ChEBI" id="CHEBI:37565"/>
    </ligand>
</feature>
<evidence type="ECO:0000256" key="6">
    <source>
        <dbReference type="ARBA" id="ARBA00022842"/>
    </source>
</evidence>
<name>A0A5P3MTC1_NEIAN</name>
<keyword evidence="7 8" id="KW-0342">GTP-binding</keyword>
<dbReference type="EC" id="3.6.5.-" evidence="8"/>
<dbReference type="PANTHER" id="PTHR11702">
    <property type="entry name" value="DEVELOPMENTALLY REGULATED GTP-BINDING PROTEIN-RELATED"/>
    <property type="match status" value="1"/>
</dbReference>
<dbReference type="SUPFAM" id="SSF52540">
    <property type="entry name" value="P-loop containing nucleoside triphosphate hydrolases"/>
    <property type="match status" value="1"/>
</dbReference>
<dbReference type="CDD" id="cd01898">
    <property type="entry name" value="Obg"/>
    <property type="match status" value="1"/>
</dbReference>
<accession>A0A5P3MTC1</accession>
<keyword evidence="2 8" id="KW-0963">Cytoplasm</keyword>
<evidence type="ECO:0000256" key="5">
    <source>
        <dbReference type="ARBA" id="ARBA00022801"/>
    </source>
</evidence>
<evidence type="ECO:0000256" key="7">
    <source>
        <dbReference type="ARBA" id="ARBA00023134"/>
    </source>
</evidence>
<comment type="function">
    <text evidence="8">An essential GTPase which binds GTP, GDP and possibly (p)ppGpp with moderate affinity, with high nucleotide exchange rates and a fairly low GTP hydrolysis rate. Plays a role in control of the cell cycle, stress response, ribosome biogenesis and in those bacteria that undergo differentiation, in morphogenesis control.</text>
</comment>
<dbReference type="KEGG" id="naq:D0T90_05525"/>
<feature type="binding site" evidence="8">
    <location>
        <begin position="213"/>
        <end position="216"/>
    </location>
    <ligand>
        <name>GTP</name>
        <dbReference type="ChEBI" id="CHEBI:37565"/>
    </ligand>
</feature>
<dbReference type="EMBL" id="CP031699">
    <property type="protein sequence ID" value="QEY24021.1"/>
    <property type="molecule type" value="Genomic_DNA"/>
</dbReference>
<dbReference type="GO" id="GO:0005737">
    <property type="term" value="C:cytoplasm"/>
    <property type="evidence" value="ECO:0007669"/>
    <property type="project" value="UniProtKB-SubCell"/>
</dbReference>
<dbReference type="OrthoDB" id="9807318at2"/>
<dbReference type="Pfam" id="PF01018">
    <property type="entry name" value="GTP1_OBG"/>
    <property type="match status" value="1"/>
</dbReference>
<feature type="compositionally biased region" description="Low complexity" evidence="9">
    <location>
        <begin position="364"/>
        <end position="375"/>
    </location>
</feature>
<dbReference type="HAMAP" id="MF_01454">
    <property type="entry name" value="GTPase_Obg"/>
    <property type="match status" value="1"/>
</dbReference>
<dbReference type="NCBIfam" id="NF008956">
    <property type="entry name" value="PRK12299.1"/>
    <property type="match status" value="1"/>
</dbReference>
<keyword evidence="3 8" id="KW-0479">Metal-binding</keyword>
<dbReference type="AlphaFoldDB" id="A0A5P3MTC1"/>
<feature type="binding site" evidence="8">
    <location>
        <begin position="329"/>
        <end position="331"/>
    </location>
    <ligand>
        <name>GTP</name>
        <dbReference type="ChEBI" id="CHEBI:37565"/>
    </ligand>
</feature>
<dbReference type="GO" id="GO:0043022">
    <property type="term" value="F:ribosome binding"/>
    <property type="evidence" value="ECO:0007669"/>
    <property type="project" value="UniProtKB-ARBA"/>
</dbReference>
<comment type="subunit">
    <text evidence="8">Monomer.</text>
</comment>
<comment type="similarity">
    <text evidence="1 8">Belongs to the TRAFAC class OBG-HflX-like GTPase superfamily. OBG GTPase family.</text>
</comment>
<dbReference type="GO" id="GO:0042254">
    <property type="term" value="P:ribosome biogenesis"/>
    <property type="evidence" value="ECO:0007669"/>
    <property type="project" value="UniProtKB-UniRule"/>
</dbReference>
<feature type="binding site" evidence="8">
    <location>
        <begin position="166"/>
        <end position="173"/>
    </location>
    <ligand>
        <name>GTP</name>
        <dbReference type="ChEBI" id="CHEBI:37565"/>
    </ligand>
</feature>
<evidence type="ECO:0000256" key="4">
    <source>
        <dbReference type="ARBA" id="ARBA00022741"/>
    </source>
</evidence>
<feature type="binding site" evidence="8">
    <location>
        <begin position="284"/>
        <end position="287"/>
    </location>
    <ligand>
        <name>GTP</name>
        <dbReference type="ChEBI" id="CHEBI:37565"/>
    </ligand>
</feature>
<keyword evidence="5 8" id="KW-0378">Hydrolase</keyword>
<sequence>MKFIDEAKIEVIAGRGGNGAASFRREKFVPRGGPDGGDGGKGGSVWAVADENINTLVEYRFVKRYQAKNGEKGHGSDRYGAGADDIELRMPVGTLIRDLDTDEIVADLTHHGQRVILARGGKGGLGNIHFKSSVNRAPKQATPGEEGEARSLQLELKVLADVGLLGMPNAGKSTLITAVSAARPKIADYPFTTMHPNLGVVRLDENHSFVMADIPGLIEGAAEGAGLGHRFLKHLQRTGLLLHVVDLAPFDENVNPAAEALAIVEELRKYDAELYDKPRWLVLNKLDILDEEEAEARTAEFLKQIGWNYPEPDDRFEFDMTTPRLFKISALAHQGTQDLVRQINQYLSEKKRLAALEEAAAKAAAAPEAAEQQPKTDTSVFLAE</sequence>
<dbReference type="InterPro" id="IPR031167">
    <property type="entry name" value="G_OBG"/>
</dbReference>
<comment type="cofactor">
    <cofactor evidence="8">
        <name>Mg(2+)</name>
        <dbReference type="ChEBI" id="CHEBI:18420"/>
    </cofactor>
</comment>
<comment type="subcellular location">
    <subcellularLocation>
        <location evidence="8">Cytoplasm</location>
    </subcellularLocation>
</comment>
<dbReference type="InterPro" id="IPR006169">
    <property type="entry name" value="GTP1_OBG_dom"/>
</dbReference>
<dbReference type="PRINTS" id="PR00326">
    <property type="entry name" value="GTP1OBG"/>
</dbReference>